<gene>
    <name evidence="13" type="ORF">BGE01nite_41370</name>
</gene>
<evidence type="ECO:0000256" key="9">
    <source>
        <dbReference type="ARBA" id="ARBA00023136"/>
    </source>
</evidence>
<evidence type="ECO:0000313" key="13">
    <source>
        <dbReference type="EMBL" id="GEP44846.1"/>
    </source>
</evidence>
<evidence type="ECO:0000256" key="2">
    <source>
        <dbReference type="ARBA" id="ARBA00006555"/>
    </source>
</evidence>
<evidence type="ECO:0000256" key="7">
    <source>
        <dbReference type="ARBA" id="ARBA00022927"/>
    </source>
</evidence>
<keyword evidence="9 11" id="KW-0472">Membrane</keyword>
<dbReference type="GO" id="GO:0031992">
    <property type="term" value="F:energy transducer activity"/>
    <property type="evidence" value="ECO:0007669"/>
    <property type="project" value="TreeGrafter"/>
</dbReference>
<keyword evidence="4" id="KW-1003">Cell membrane</keyword>
<dbReference type="AlphaFoldDB" id="A0A512MDN2"/>
<protein>
    <recommendedName>
        <fullName evidence="12">TonB C-terminal domain-containing protein</fullName>
    </recommendedName>
</protein>
<dbReference type="InterPro" id="IPR006260">
    <property type="entry name" value="TonB/TolA_C"/>
</dbReference>
<keyword evidence="3" id="KW-0813">Transport</keyword>
<evidence type="ECO:0000256" key="4">
    <source>
        <dbReference type="ARBA" id="ARBA00022475"/>
    </source>
</evidence>
<dbReference type="PANTHER" id="PTHR33446">
    <property type="entry name" value="PROTEIN TONB-RELATED"/>
    <property type="match status" value="1"/>
</dbReference>
<evidence type="ECO:0000256" key="8">
    <source>
        <dbReference type="ARBA" id="ARBA00022989"/>
    </source>
</evidence>
<keyword evidence="8 11" id="KW-1133">Transmembrane helix</keyword>
<feature type="region of interest" description="Disordered" evidence="10">
    <location>
        <begin position="129"/>
        <end position="157"/>
    </location>
</feature>
<name>A0A512MDN2_9BACT</name>
<dbReference type="PANTHER" id="PTHR33446:SF2">
    <property type="entry name" value="PROTEIN TONB"/>
    <property type="match status" value="1"/>
</dbReference>
<keyword evidence="6 11" id="KW-0812">Transmembrane</keyword>
<evidence type="ECO:0000256" key="6">
    <source>
        <dbReference type="ARBA" id="ARBA00022692"/>
    </source>
</evidence>
<organism evidence="13 14">
    <name type="scientific">Brevifollis gellanilyticus</name>
    <dbReference type="NCBI Taxonomy" id="748831"/>
    <lineage>
        <taxon>Bacteria</taxon>
        <taxon>Pseudomonadati</taxon>
        <taxon>Verrucomicrobiota</taxon>
        <taxon>Verrucomicrobiia</taxon>
        <taxon>Verrucomicrobiales</taxon>
        <taxon>Verrucomicrobiaceae</taxon>
    </lineage>
</organism>
<evidence type="ECO:0000313" key="14">
    <source>
        <dbReference type="Proteomes" id="UP000321577"/>
    </source>
</evidence>
<dbReference type="SUPFAM" id="SSF74653">
    <property type="entry name" value="TolA/TonB C-terminal domain"/>
    <property type="match status" value="1"/>
</dbReference>
<reference evidence="13 14" key="1">
    <citation type="submission" date="2019-07" db="EMBL/GenBank/DDBJ databases">
        <title>Whole genome shotgun sequence of Brevifollis gellanilyticus NBRC 108608.</title>
        <authorList>
            <person name="Hosoyama A."/>
            <person name="Uohara A."/>
            <person name="Ohji S."/>
            <person name="Ichikawa N."/>
        </authorList>
    </citation>
    <scope>NUCLEOTIDE SEQUENCE [LARGE SCALE GENOMIC DNA]</scope>
    <source>
        <strain evidence="13 14">NBRC 108608</strain>
    </source>
</reference>
<sequence length="230" mass="23949">MKKAVLGVMAAVFLHGVVFLFGGFLIPKGEKVAEKKDVLQEVDVSKDDKKKDEEPKEKVEEPLEDVKQDMLTDIKELQQAVDSAPSAPALSNMSLSDLGSALSGAGGDGGFGAGGVGFGSGGVIGGTGSGTGGGGADDSMSSGMLDTKPTPTNRVSPKFSADVRKRLKGKVEVLIVVGKDGSVSRAEVLNSPDPAANQPCIEAAREWRFQPGTRSGKPVSFKLKLPFRFD</sequence>
<dbReference type="Proteomes" id="UP000321577">
    <property type="component" value="Unassembled WGS sequence"/>
</dbReference>
<dbReference type="InterPro" id="IPR051045">
    <property type="entry name" value="TonB-dependent_transducer"/>
</dbReference>
<keyword evidence="14" id="KW-1185">Reference proteome</keyword>
<evidence type="ECO:0000259" key="12">
    <source>
        <dbReference type="Pfam" id="PF03544"/>
    </source>
</evidence>
<comment type="caution">
    <text evidence="13">The sequence shown here is derived from an EMBL/GenBank/DDBJ whole genome shotgun (WGS) entry which is preliminary data.</text>
</comment>
<comment type="subcellular location">
    <subcellularLocation>
        <location evidence="1">Cell inner membrane</location>
        <topology evidence="1">Single-pass membrane protein</topology>
        <orientation evidence="1">Periplasmic side</orientation>
    </subcellularLocation>
</comment>
<feature type="transmembrane region" description="Helical" evidence="11">
    <location>
        <begin position="6"/>
        <end position="26"/>
    </location>
</feature>
<comment type="similarity">
    <text evidence="2">Belongs to the TonB family.</text>
</comment>
<dbReference type="GO" id="GO:0015031">
    <property type="term" value="P:protein transport"/>
    <property type="evidence" value="ECO:0007669"/>
    <property type="project" value="UniProtKB-KW"/>
</dbReference>
<evidence type="ECO:0000256" key="5">
    <source>
        <dbReference type="ARBA" id="ARBA00022519"/>
    </source>
</evidence>
<dbReference type="OrthoDB" id="192927at2"/>
<dbReference type="InterPro" id="IPR037682">
    <property type="entry name" value="TonB_C"/>
</dbReference>
<accession>A0A512MDN2</accession>
<dbReference type="NCBIfam" id="TIGR01352">
    <property type="entry name" value="tonB_Cterm"/>
    <property type="match status" value="1"/>
</dbReference>
<dbReference type="RefSeq" id="WP_146853185.1">
    <property type="nucleotide sequence ID" value="NZ_BKAG01000037.1"/>
</dbReference>
<evidence type="ECO:0000256" key="1">
    <source>
        <dbReference type="ARBA" id="ARBA00004383"/>
    </source>
</evidence>
<dbReference type="GO" id="GO:0098797">
    <property type="term" value="C:plasma membrane protein complex"/>
    <property type="evidence" value="ECO:0007669"/>
    <property type="project" value="TreeGrafter"/>
</dbReference>
<evidence type="ECO:0000256" key="10">
    <source>
        <dbReference type="SAM" id="MobiDB-lite"/>
    </source>
</evidence>
<dbReference type="GO" id="GO:0055085">
    <property type="term" value="P:transmembrane transport"/>
    <property type="evidence" value="ECO:0007669"/>
    <property type="project" value="InterPro"/>
</dbReference>
<dbReference type="Gene3D" id="3.30.1150.10">
    <property type="match status" value="1"/>
</dbReference>
<keyword evidence="7" id="KW-0653">Protein transport</keyword>
<feature type="region of interest" description="Disordered" evidence="10">
    <location>
        <begin position="37"/>
        <end position="67"/>
    </location>
</feature>
<proteinExistence type="inferred from homology"/>
<dbReference type="EMBL" id="BKAG01000037">
    <property type="protein sequence ID" value="GEP44846.1"/>
    <property type="molecule type" value="Genomic_DNA"/>
</dbReference>
<keyword evidence="5" id="KW-0997">Cell inner membrane</keyword>
<evidence type="ECO:0000256" key="11">
    <source>
        <dbReference type="SAM" id="Phobius"/>
    </source>
</evidence>
<dbReference type="Pfam" id="PF03544">
    <property type="entry name" value="TonB_C"/>
    <property type="match status" value="1"/>
</dbReference>
<feature type="domain" description="TonB C-terminal" evidence="12">
    <location>
        <begin position="164"/>
        <end position="230"/>
    </location>
</feature>
<evidence type="ECO:0000256" key="3">
    <source>
        <dbReference type="ARBA" id="ARBA00022448"/>
    </source>
</evidence>